<feature type="compositionally biased region" description="Polar residues" evidence="12">
    <location>
        <begin position="278"/>
        <end position="289"/>
    </location>
</feature>
<feature type="domain" description="C2H2-type" evidence="14">
    <location>
        <begin position="818"/>
        <end position="845"/>
    </location>
</feature>
<reference evidence="15" key="2">
    <citation type="submission" date="2020-05" db="UniProtKB">
        <authorList>
            <consortium name="EnsemblMetazoa"/>
        </authorList>
    </citation>
    <scope>IDENTIFICATION</scope>
    <source>
        <strain evidence="15">IAEA</strain>
    </source>
</reference>
<protein>
    <recommendedName>
        <fullName evidence="17">Zinc finger protein 1</fullName>
    </recommendedName>
</protein>
<dbReference type="PROSITE" id="PS00027">
    <property type="entry name" value="HOMEOBOX_1"/>
    <property type="match status" value="1"/>
</dbReference>
<keyword evidence="5" id="KW-0862">Zinc</keyword>
<dbReference type="Gene3D" id="1.10.10.60">
    <property type="entry name" value="Homeodomain-like"/>
    <property type="match status" value="1"/>
</dbReference>
<dbReference type="PANTHER" id="PTHR24391">
    <property type="entry name" value="HISTONE H4 TRANSCRIPTION FACTOR-RELATED"/>
    <property type="match status" value="1"/>
</dbReference>
<dbReference type="InterPro" id="IPR036236">
    <property type="entry name" value="Znf_C2H2_sf"/>
</dbReference>
<evidence type="ECO:0000313" key="15">
    <source>
        <dbReference type="EnsemblMetazoa" id="GBRI008123-PA"/>
    </source>
</evidence>
<dbReference type="InterPro" id="IPR013087">
    <property type="entry name" value="Znf_C2H2_type"/>
</dbReference>
<dbReference type="InterPro" id="IPR009057">
    <property type="entry name" value="Homeodomain-like_sf"/>
</dbReference>
<dbReference type="GO" id="GO:0000122">
    <property type="term" value="P:negative regulation of transcription by RNA polymerase II"/>
    <property type="evidence" value="ECO:0007669"/>
    <property type="project" value="UniProtKB-ARBA"/>
</dbReference>
<dbReference type="CDD" id="cd00086">
    <property type="entry name" value="homeodomain"/>
    <property type="match status" value="1"/>
</dbReference>
<dbReference type="FunFam" id="3.30.160.60:FF:000045">
    <property type="entry name" value="ZFP69 zinc finger protein B"/>
    <property type="match status" value="1"/>
</dbReference>
<evidence type="ECO:0000256" key="11">
    <source>
        <dbReference type="RuleBase" id="RU000682"/>
    </source>
</evidence>
<dbReference type="SMART" id="SM00389">
    <property type="entry name" value="HOX"/>
    <property type="match status" value="1"/>
</dbReference>
<dbReference type="InterPro" id="IPR001356">
    <property type="entry name" value="HD"/>
</dbReference>
<keyword evidence="16" id="KW-1185">Reference proteome</keyword>
<dbReference type="PROSITE" id="PS50157">
    <property type="entry name" value="ZINC_FINGER_C2H2_2"/>
    <property type="match status" value="7"/>
</dbReference>
<evidence type="ECO:0000259" key="14">
    <source>
        <dbReference type="PROSITE" id="PS50157"/>
    </source>
</evidence>
<feature type="domain" description="C2H2-type" evidence="14">
    <location>
        <begin position="73"/>
        <end position="104"/>
    </location>
</feature>
<dbReference type="InterPro" id="IPR051574">
    <property type="entry name" value="ZnF_E-box_Homeobox"/>
</dbReference>
<dbReference type="Gene3D" id="3.30.160.60">
    <property type="entry name" value="Classic Zinc Finger"/>
    <property type="match status" value="5"/>
</dbReference>
<feature type="region of interest" description="Disordered" evidence="12">
    <location>
        <begin position="215"/>
        <end position="236"/>
    </location>
</feature>
<dbReference type="FunFam" id="3.30.160.60:FF:000744">
    <property type="entry name" value="zinc finger E-box-binding homeobox 1"/>
    <property type="match status" value="1"/>
</dbReference>
<sequence length="1056" mass="118497">MHIQDIKEIEKIFKSCKICHKKFANVYRLQRHMISHDESALLRKFKCFQCDKAFKFKHHLKEHVRIHSGEKPFGCDNCGKRFSHSGSFSSHMTSKKCISMGLKLNTNRNMLKSLDKTSGHASNAVQKRTSPNSGLVKADINTASGNLSNPMNYFAGDNNTNTSGPFYPNLLPKYGDYNAMNAALLASFPNPFYSMALDPRIHPYSIQRLLELTAAGQQQQSHPSSISPVDQEGLKEPSFPINTIESIEEESHEINEDDNQDEPKLVMDLDESEPKGTQDLNVNSSPTLTKETEREGEIENHSDYPIHKIEEAATDTENFPNIIIKQEPETSLPPVEQPSENVDCKTQEEERRSLFHHALIKQETQVVKEATVLEESSNISENSYKSAAFSADLRCSRCYKQFNHPTELVQHEKVLCGLIKQELEQPQQYQQPPTNNATNNCLLSSDAEDEQDERDSNSRNDCSSGGESNAERKVRVRTAITEEQQQQLKQHYAINSRPSRPEFRMIAARLQLDARVVQVWFQNNRSRERKLQYNQNHNNKLTFPRQIQTSSQSSQLLAENLAVAAKSTVANDLPLDLSVKAQPTSANQQQQQHSPLYGVVPLQTGLGNHNADGDLPEAINLSRKMTAPTLSPSSAASVPASFKQQAQMTAGLYFTPHSHANSGAPTSLPPHMRQTPSPIEAPLLGSQQVSATPQASRFTTFDDLQPYIMPAAVMAAAAQRTLMPMEALFQMTPAAAEYARQRSFMNSINKFGANTVGYRGKSLSPGAENRSWRDDDSRVSHEDDFTMQGTTTSALLPPKPKRAKAETHGHAGDPDLPFVCDQCDKAFAKQSSLARHKYEHSGQRPYQCMDCPKAFKHKHHLTEHKRLHSGEKPFQCSKCLKRFSHSGSYSQHMNHRYSYCKPDNSSTITCASTNTADNHSGGGNGVAKLSSVQQRRQNCNSAKVLNMVDFRKKLHQQQHQQQQHHTALIAFQHQQRFPNWNLLNPAGFSQRPTASVKPPPPPPLLRNPHSMQQIHLFNASLMPPRFNGPPLPSHTQTQYATSTTPTTPFDFYNNKF</sequence>
<evidence type="ECO:0008006" key="17">
    <source>
        <dbReference type="Google" id="ProtNLM"/>
    </source>
</evidence>
<feature type="region of interest" description="Disordered" evidence="12">
    <location>
        <begin position="117"/>
        <end position="136"/>
    </location>
</feature>
<feature type="compositionally biased region" description="Polar residues" evidence="12">
    <location>
        <begin position="434"/>
        <end position="443"/>
    </location>
</feature>
<evidence type="ECO:0000256" key="6">
    <source>
        <dbReference type="ARBA" id="ARBA00023125"/>
    </source>
</evidence>
<feature type="domain" description="C2H2-type" evidence="14">
    <location>
        <begin position="45"/>
        <end position="72"/>
    </location>
</feature>
<feature type="compositionally biased region" description="Low complexity" evidence="12">
    <location>
        <begin position="217"/>
        <end position="228"/>
    </location>
</feature>
<dbReference type="GO" id="GO:0008270">
    <property type="term" value="F:zinc ion binding"/>
    <property type="evidence" value="ECO:0007669"/>
    <property type="project" value="UniProtKB-KW"/>
</dbReference>
<evidence type="ECO:0000256" key="4">
    <source>
        <dbReference type="ARBA" id="ARBA00022771"/>
    </source>
</evidence>
<dbReference type="SMART" id="SM00355">
    <property type="entry name" value="ZnF_C2H2"/>
    <property type="match status" value="7"/>
</dbReference>
<keyword evidence="3" id="KW-0677">Repeat</keyword>
<evidence type="ECO:0000256" key="10">
    <source>
        <dbReference type="PROSITE-ProRule" id="PRU00108"/>
    </source>
</evidence>
<dbReference type="SUPFAM" id="SSF46689">
    <property type="entry name" value="Homeodomain-like"/>
    <property type="match status" value="1"/>
</dbReference>
<dbReference type="GO" id="GO:0000981">
    <property type="term" value="F:DNA-binding transcription factor activity, RNA polymerase II-specific"/>
    <property type="evidence" value="ECO:0007669"/>
    <property type="project" value="InterPro"/>
</dbReference>
<reference evidence="16" key="1">
    <citation type="submission" date="2014-03" db="EMBL/GenBank/DDBJ databases">
        <authorList>
            <person name="Aksoy S."/>
            <person name="Warren W."/>
            <person name="Wilson R.K."/>
        </authorList>
    </citation>
    <scope>NUCLEOTIDE SEQUENCE [LARGE SCALE GENOMIC DNA]</scope>
    <source>
        <strain evidence="16">IAEA</strain>
    </source>
</reference>
<feature type="region of interest" description="Disordered" evidence="12">
    <location>
        <begin position="762"/>
        <end position="810"/>
    </location>
</feature>
<dbReference type="VEuPathDB" id="VectorBase:GBRI008123"/>
<evidence type="ECO:0000256" key="12">
    <source>
        <dbReference type="SAM" id="MobiDB-lite"/>
    </source>
</evidence>
<evidence type="ECO:0000256" key="2">
    <source>
        <dbReference type="ARBA" id="ARBA00022723"/>
    </source>
</evidence>
<dbReference type="Pfam" id="PF00096">
    <property type="entry name" value="zf-C2H2"/>
    <property type="match status" value="4"/>
</dbReference>
<dbReference type="PROSITE" id="PS50071">
    <property type="entry name" value="HOMEOBOX_2"/>
    <property type="match status" value="1"/>
</dbReference>
<dbReference type="GO" id="GO:0000978">
    <property type="term" value="F:RNA polymerase II cis-regulatory region sequence-specific DNA binding"/>
    <property type="evidence" value="ECO:0007669"/>
    <property type="project" value="TreeGrafter"/>
</dbReference>
<feature type="region of interest" description="Disordered" evidence="12">
    <location>
        <begin position="989"/>
        <end position="1008"/>
    </location>
</feature>
<accession>A0A1A9W6L3</accession>
<dbReference type="InterPro" id="IPR017970">
    <property type="entry name" value="Homeobox_CS"/>
</dbReference>
<evidence type="ECO:0000256" key="8">
    <source>
        <dbReference type="ARBA" id="ARBA00023242"/>
    </source>
</evidence>
<dbReference type="AlphaFoldDB" id="A0A1A9W6L3"/>
<dbReference type="FunFam" id="3.30.160.60:FF:000072">
    <property type="entry name" value="zinc finger protein 143 isoform X1"/>
    <property type="match status" value="1"/>
</dbReference>
<feature type="domain" description="C2H2-type" evidence="14">
    <location>
        <begin position="846"/>
        <end position="873"/>
    </location>
</feature>
<proteinExistence type="predicted"/>
<evidence type="ECO:0000256" key="1">
    <source>
        <dbReference type="ARBA" id="ARBA00004123"/>
    </source>
</evidence>
<feature type="compositionally biased region" description="Polar residues" evidence="12">
    <location>
        <begin position="119"/>
        <end position="133"/>
    </location>
</feature>
<evidence type="ECO:0000256" key="3">
    <source>
        <dbReference type="ARBA" id="ARBA00022737"/>
    </source>
</evidence>
<evidence type="ECO:0000259" key="13">
    <source>
        <dbReference type="PROSITE" id="PS50071"/>
    </source>
</evidence>
<keyword evidence="8 10" id="KW-0539">Nucleus</keyword>
<dbReference type="PROSITE" id="PS00028">
    <property type="entry name" value="ZINC_FINGER_C2H2_1"/>
    <property type="match status" value="3"/>
</dbReference>
<evidence type="ECO:0000256" key="7">
    <source>
        <dbReference type="ARBA" id="ARBA00023155"/>
    </source>
</evidence>
<feature type="region of interest" description="Disordered" evidence="12">
    <location>
        <begin position="427"/>
        <end position="473"/>
    </location>
</feature>
<dbReference type="STRING" id="37001.A0A1A9W6L3"/>
<dbReference type="SUPFAM" id="SSF57667">
    <property type="entry name" value="beta-beta-alpha zinc fingers"/>
    <property type="match status" value="3"/>
</dbReference>
<evidence type="ECO:0000256" key="5">
    <source>
        <dbReference type="ARBA" id="ARBA00022833"/>
    </source>
</evidence>
<feature type="compositionally biased region" description="Basic and acidic residues" evidence="12">
    <location>
        <begin position="290"/>
        <end position="301"/>
    </location>
</feature>
<feature type="DNA-binding region" description="Homeobox" evidence="10">
    <location>
        <begin position="473"/>
        <end position="532"/>
    </location>
</feature>
<dbReference type="Proteomes" id="UP000091820">
    <property type="component" value="Unassembled WGS sequence"/>
</dbReference>
<dbReference type="PANTHER" id="PTHR24391:SF27">
    <property type="entry name" value="ZINC FINGER PROTEIN 1"/>
    <property type="match status" value="1"/>
</dbReference>
<keyword evidence="2" id="KW-0479">Metal-binding</keyword>
<feature type="domain" description="C2H2-type" evidence="14">
    <location>
        <begin position="14"/>
        <end position="36"/>
    </location>
</feature>
<evidence type="ECO:0000256" key="9">
    <source>
        <dbReference type="PROSITE-ProRule" id="PRU00042"/>
    </source>
</evidence>
<keyword evidence="7 10" id="KW-0371">Homeobox</keyword>
<dbReference type="GO" id="GO:0005634">
    <property type="term" value="C:nucleus"/>
    <property type="evidence" value="ECO:0007669"/>
    <property type="project" value="UniProtKB-SubCell"/>
</dbReference>
<dbReference type="Pfam" id="PF00046">
    <property type="entry name" value="Homeodomain"/>
    <property type="match status" value="1"/>
</dbReference>
<keyword evidence="6 10" id="KW-0238">DNA-binding</keyword>
<feature type="region of interest" description="Disordered" evidence="12">
    <location>
        <begin position="271"/>
        <end position="301"/>
    </location>
</feature>
<comment type="subcellular location">
    <subcellularLocation>
        <location evidence="1 10 11">Nucleus</location>
    </subcellularLocation>
</comment>
<dbReference type="GO" id="GO:0045595">
    <property type="term" value="P:regulation of cell differentiation"/>
    <property type="evidence" value="ECO:0007669"/>
    <property type="project" value="UniProtKB-ARBA"/>
</dbReference>
<evidence type="ECO:0000313" key="16">
    <source>
        <dbReference type="Proteomes" id="UP000091820"/>
    </source>
</evidence>
<feature type="domain" description="C2H2-type" evidence="14">
    <location>
        <begin position="874"/>
        <end position="902"/>
    </location>
</feature>
<name>A0A1A9W6L3_9MUSC</name>
<dbReference type="GO" id="GO:0007411">
    <property type="term" value="P:axon guidance"/>
    <property type="evidence" value="ECO:0007669"/>
    <property type="project" value="UniProtKB-ARBA"/>
</dbReference>
<organism evidence="15 16">
    <name type="scientific">Glossina brevipalpis</name>
    <dbReference type="NCBI Taxonomy" id="37001"/>
    <lineage>
        <taxon>Eukaryota</taxon>
        <taxon>Metazoa</taxon>
        <taxon>Ecdysozoa</taxon>
        <taxon>Arthropoda</taxon>
        <taxon>Hexapoda</taxon>
        <taxon>Insecta</taxon>
        <taxon>Pterygota</taxon>
        <taxon>Neoptera</taxon>
        <taxon>Endopterygota</taxon>
        <taxon>Diptera</taxon>
        <taxon>Brachycera</taxon>
        <taxon>Muscomorpha</taxon>
        <taxon>Hippoboscoidea</taxon>
        <taxon>Glossinidae</taxon>
        <taxon>Glossina</taxon>
    </lineage>
</organism>
<feature type="domain" description="C2H2-type" evidence="14">
    <location>
        <begin position="393"/>
        <end position="426"/>
    </location>
</feature>
<dbReference type="FunFam" id="3.30.160.60:FF:000013">
    <property type="entry name" value="Putative zinc finger E-box-binding homeobox 2"/>
    <property type="match status" value="2"/>
</dbReference>
<feature type="domain" description="Homeobox" evidence="13">
    <location>
        <begin position="471"/>
        <end position="531"/>
    </location>
</feature>
<feature type="compositionally biased region" description="Basic and acidic residues" evidence="12">
    <location>
        <begin position="770"/>
        <end position="784"/>
    </location>
</feature>
<dbReference type="EnsemblMetazoa" id="GBRI008123-RA">
    <property type="protein sequence ID" value="GBRI008123-PA"/>
    <property type="gene ID" value="GBRI008123"/>
</dbReference>
<keyword evidence="4 9" id="KW-0863">Zinc-finger</keyword>